<dbReference type="EMBL" id="PDUG01000003">
    <property type="protein sequence ID" value="PIC39997.1"/>
    <property type="molecule type" value="Genomic_DNA"/>
</dbReference>
<evidence type="ECO:0000313" key="2">
    <source>
        <dbReference type="Proteomes" id="UP000230233"/>
    </source>
</evidence>
<dbReference type="AlphaFoldDB" id="A0A2G5UKD4"/>
<organism evidence="1 2">
    <name type="scientific">Caenorhabditis nigoni</name>
    <dbReference type="NCBI Taxonomy" id="1611254"/>
    <lineage>
        <taxon>Eukaryota</taxon>
        <taxon>Metazoa</taxon>
        <taxon>Ecdysozoa</taxon>
        <taxon>Nematoda</taxon>
        <taxon>Chromadorea</taxon>
        <taxon>Rhabditida</taxon>
        <taxon>Rhabditina</taxon>
        <taxon>Rhabditomorpha</taxon>
        <taxon>Rhabditoidea</taxon>
        <taxon>Rhabditidae</taxon>
        <taxon>Peloderinae</taxon>
        <taxon>Caenorhabditis</taxon>
    </lineage>
</organism>
<reference evidence="2" key="1">
    <citation type="submission" date="2017-10" db="EMBL/GenBank/DDBJ databases">
        <title>Rapid genome shrinkage in a self-fertile nematode reveals novel sperm competition proteins.</title>
        <authorList>
            <person name="Yin D."/>
            <person name="Schwarz E.M."/>
            <person name="Thomas C.G."/>
            <person name="Felde R.L."/>
            <person name="Korf I.F."/>
            <person name="Cutter A.D."/>
            <person name="Schartner C.M."/>
            <person name="Ralston E.J."/>
            <person name="Meyer B.J."/>
            <person name="Haag E.S."/>
        </authorList>
    </citation>
    <scope>NUCLEOTIDE SEQUENCE [LARGE SCALE GENOMIC DNA]</scope>
    <source>
        <strain evidence="2">JU1422</strain>
    </source>
</reference>
<dbReference type="Proteomes" id="UP000230233">
    <property type="component" value="Chromosome III"/>
</dbReference>
<name>A0A2G5UKD4_9PELO</name>
<gene>
    <name evidence="1" type="primary">Cnig_chr_III.g11499</name>
    <name evidence="1" type="ORF">B9Z55_011499</name>
</gene>
<accession>A0A2G5UKD4</accession>
<proteinExistence type="predicted"/>
<sequence>MAADFIDTKKPTLVVDMPTFESNDHGIFQGASIGHFHKVTTAFKDPLVTKSYWDKIAWSNGNAHQRKFHLIE</sequence>
<protein>
    <submittedName>
        <fullName evidence="1">Uncharacterized protein</fullName>
    </submittedName>
</protein>
<keyword evidence="2" id="KW-1185">Reference proteome</keyword>
<comment type="caution">
    <text evidence="1">The sequence shown here is derived from an EMBL/GenBank/DDBJ whole genome shotgun (WGS) entry which is preliminary data.</text>
</comment>
<evidence type="ECO:0000313" key="1">
    <source>
        <dbReference type="EMBL" id="PIC39997.1"/>
    </source>
</evidence>